<dbReference type="Pfam" id="PF15586">
    <property type="entry name" value="Imm8"/>
    <property type="match status" value="1"/>
</dbReference>
<gene>
    <name evidence="1" type="ORF">M5X16_16770</name>
    <name evidence="2" type="ORF">PC41400_09025</name>
</gene>
<dbReference type="KEGG" id="pchi:PC41400_09025"/>
<protein>
    <submittedName>
        <fullName evidence="1">Immunity 8 family protein</fullName>
    </submittedName>
</protein>
<accession>A0A410WTH6</accession>
<sequence length="126" mass="14820">MVIPQLKRILISSEPQSDDDFVVPAIADIGPRDVDGVDYFYFRIMTPKRMLSILNEDKIMDGRATFIVKEFNLALVEKEINKILEDCIRSTWDEVAKAINRYLNWEYDNIQYETLEEAMDRLNKIK</sequence>
<keyword evidence="4" id="KW-1185">Reference proteome</keyword>
<dbReference type="RefSeq" id="WP_042231072.1">
    <property type="nucleotide sequence ID" value="NZ_CP026520.1"/>
</dbReference>
<dbReference type="InterPro" id="IPR028964">
    <property type="entry name" value="Imm8"/>
</dbReference>
<proteinExistence type="predicted"/>
<dbReference type="EMBL" id="CP026520">
    <property type="protein sequence ID" value="QAV17796.1"/>
    <property type="molecule type" value="Genomic_DNA"/>
</dbReference>
<reference evidence="2 3" key="1">
    <citation type="submission" date="2018-01" db="EMBL/GenBank/DDBJ databases">
        <title>The whole genome sequencing and assembly of Paenibacillus chitinolyticus KCCM 41400 strain.</title>
        <authorList>
            <person name="Kim J.-Y."/>
            <person name="Park M.-K."/>
            <person name="Lee Y.-J."/>
            <person name="Yi H."/>
            <person name="Bahn Y.-S."/>
            <person name="Kim J.F."/>
            <person name="Lee D.-W."/>
        </authorList>
    </citation>
    <scope>NUCLEOTIDE SEQUENCE [LARGE SCALE GENOMIC DNA]</scope>
    <source>
        <strain evidence="2 3">KCCM 41400</strain>
    </source>
</reference>
<evidence type="ECO:0000313" key="4">
    <source>
        <dbReference type="Proteomes" id="UP001527202"/>
    </source>
</evidence>
<dbReference type="EMBL" id="JAMDMJ010000021">
    <property type="protein sequence ID" value="MCY9597416.1"/>
    <property type="molecule type" value="Genomic_DNA"/>
</dbReference>
<dbReference type="OrthoDB" id="2923655at2"/>
<dbReference type="Proteomes" id="UP001527202">
    <property type="component" value="Unassembled WGS sequence"/>
</dbReference>
<dbReference type="GeneID" id="95374949"/>
<dbReference type="Proteomes" id="UP000288943">
    <property type="component" value="Chromosome"/>
</dbReference>
<reference evidence="1 4" key="2">
    <citation type="submission" date="2022-05" db="EMBL/GenBank/DDBJ databases">
        <title>Genome Sequencing of Bee-Associated Microbes.</title>
        <authorList>
            <person name="Dunlap C."/>
        </authorList>
    </citation>
    <scope>NUCLEOTIDE SEQUENCE [LARGE SCALE GENOMIC DNA]</scope>
    <source>
        <strain evidence="1 4">NRRL B-23120</strain>
    </source>
</reference>
<evidence type="ECO:0000313" key="2">
    <source>
        <dbReference type="EMBL" id="QAV17796.1"/>
    </source>
</evidence>
<dbReference type="AlphaFoldDB" id="A0A410WTH6"/>
<name>A0A410WTH6_9BACL</name>
<organism evidence="2 3">
    <name type="scientific">Paenibacillus chitinolyticus</name>
    <dbReference type="NCBI Taxonomy" id="79263"/>
    <lineage>
        <taxon>Bacteria</taxon>
        <taxon>Bacillati</taxon>
        <taxon>Bacillota</taxon>
        <taxon>Bacilli</taxon>
        <taxon>Bacillales</taxon>
        <taxon>Paenibacillaceae</taxon>
        <taxon>Paenibacillus</taxon>
    </lineage>
</organism>
<evidence type="ECO:0000313" key="1">
    <source>
        <dbReference type="EMBL" id="MCY9597416.1"/>
    </source>
</evidence>
<evidence type="ECO:0000313" key="3">
    <source>
        <dbReference type="Proteomes" id="UP000288943"/>
    </source>
</evidence>